<reference evidence="1 2" key="1">
    <citation type="submission" date="2022-12" db="EMBL/GenBank/DDBJ databases">
        <title>Assessment of beneficial effects and identification of host adaptation-associated genes of Ligilactobacillus salivarius isolated from Meles meles.</title>
        <authorList>
            <person name="Wang Y."/>
        </authorList>
    </citation>
    <scope>NUCLEOTIDE SEQUENCE [LARGE SCALE GENOMIC DNA]</scope>
    <source>
        <strain evidence="1 2">S35</strain>
    </source>
</reference>
<dbReference type="InterPro" id="IPR021358">
    <property type="entry name" value="DUF2977"/>
</dbReference>
<dbReference type="EMBL" id="CP114509">
    <property type="protein sequence ID" value="WHS17070.1"/>
    <property type="molecule type" value="Genomic_DNA"/>
</dbReference>
<dbReference type="Pfam" id="PF11192">
    <property type="entry name" value="DUF2977"/>
    <property type="match status" value="1"/>
</dbReference>
<proteinExistence type="predicted"/>
<dbReference type="RefSeq" id="WP_283473206.1">
    <property type="nucleotide sequence ID" value="NZ_CP114501.1"/>
</dbReference>
<accession>A0ABD7YSW9</accession>
<name>A0ABD7YSW9_9LACO</name>
<protein>
    <submittedName>
        <fullName evidence="1">DUF2977 domain-containing protein</fullName>
    </submittedName>
</protein>
<evidence type="ECO:0000313" key="1">
    <source>
        <dbReference type="EMBL" id="WHS17070.1"/>
    </source>
</evidence>
<sequence length="105" mass="11996">MRLVLDKDQIVSFALIGDLDNSIEVDDSIVPDDFIENFKPNYYLYDNNIISINTNYRDPELVVPDVKPSESQKLLMSLSQNVVTLQSMIMAQNQQIAQLMTKEAK</sequence>
<dbReference type="AlphaFoldDB" id="A0ABD7YSW9"/>
<evidence type="ECO:0000313" key="2">
    <source>
        <dbReference type="Proteomes" id="UP001224533"/>
    </source>
</evidence>
<gene>
    <name evidence="1" type="ORF">O2U02_06080</name>
</gene>
<organism evidence="1 2">
    <name type="scientific">Ligilactobacillus salivarius</name>
    <dbReference type="NCBI Taxonomy" id="1624"/>
    <lineage>
        <taxon>Bacteria</taxon>
        <taxon>Bacillati</taxon>
        <taxon>Bacillota</taxon>
        <taxon>Bacilli</taxon>
        <taxon>Lactobacillales</taxon>
        <taxon>Lactobacillaceae</taxon>
        <taxon>Ligilactobacillus</taxon>
    </lineage>
</organism>
<dbReference type="Proteomes" id="UP001224533">
    <property type="component" value="Chromosome"/>
</dbReference>